<accession>A0A2L0RT81</accession>
<name>A0A2L0RT81_9PSED</name>
<dbReference type="RefSeq" id="WP_104502068.1">
    <property type="nucleotide sequence ID" value="NZ_CP018049.1"/>
</dbReference>
<dbReference type="Proteomes" id="UP000239888">
    <property type="component" value="Chromosome"/>
</dbReference>
<organism evidence="1 2">
    <name type="scientific">Pseudomonas orientalis</name>
    <dbReference type="NCBI Taxonomy" id="76758"/>
    <lineage>
        <taxon>Bacteria</taxon>
        <taxon>Pseudomonadati</taxon>
        <taxon>Pseudomonadota</taxon>
        <taxon>Gammaproteobacteria</taxon>
        <taxon>Pseudomonadales</taxon>
        <taxon>Pseudomonadaceae</taxon>
        <taxon>Pseudomonas</taxon>
    </lineage>
</organism>
<sequence length="72" mass="7700">MKPSKTSYKLLSMLCGALMCITSMNVSSKQSQRLEADLVLAPGSAIHGVQIAKAEPVFVKTNVLKILLGEPL</sequence>
<evidence type="ECO:0000313" key="2">
    <source>
        <dbReference type="Proteomes" id="UP000239888"/>
    </source>
</evidence>
<gene>
    <name evidence="1" type="ORF">BOP93_06970</name>
</gene>
<protein>
    <submittedName>
        <fullName evidence="1">Uncharacterized protein</fullName>
    </submittedName>
</protein>
<dbReference type="KEGG" id="poi:BOP93_06970"/>
<dbReference type="EMBL" id="CP018049">
    <property type="protein sequence ID" value="AUZ45347.1"/>
    <property type="molecule type" value="Genomic_DNA"/>
</dbReference>
<evidence type="ECO:0000313" key="1">
    <source>
        <dbReference type="EMBL" id="AUZ45347.1"/>
    </source>
</evidence>
<proteinExistence type="predicted"/>
<dbReference type="AlphaFoldDB" id="A0A2L0RT81"/>
<reference evidence="1 2" key="1">
    <citation type="journal article" date="2018" name="Front. Microbiol.">
        <title>Pseudomonas orientalis F9: A Potent Antagonist against Phytopathogens with Phytotoxic Effect in the Apple Flower.</title>
        <authorList>
            <person name="Zengerer V."/>
            <person name="Schmid M."/>
            <person name="Bieri M."/>
            <person name="Muller D.C."/>
            <person name="Remus-Emsermann M.N.P."/>
            <person name="Ahrens C.H."/>
            <person name="Pelludat C."/>
        </authorList>
    </citation>
    <scope>NUCLEOTIDE SEQUENCE [LARGE SCALE GENOMIC DNA]</scope>
    <source>
        <strain evidence="1 2">F9</strain>
    </source>
</reference>